<dbReference type="PANTHER" id="PTHR30213">
    <property type="entry name" value="INNER MEMBRANE PROTEIN YHJD"/>
    <property type="match status" value="1"/>
</dbReference>
<keyword evidence="4 6" id="KW-1133">Transmembrane helix</keyword>
<feature type="transmembrane region" description="Helical" evidence="6">
    <location>
        <begin position="243"/>
        <end position="266"/>
    </location>
</feature>
<comment type="subcellular location">
    <subcellularLocation>
        <location evidence="1">Cell membrane</location>
        <topology evidence="1">Multi-pass membrane protein</topology>
    </subcellularLocation>
</comment>
<dbReference type="Proteomes" id="UP001203687">
    <property type="component" value="Unassembled WGS sequence"/>
</dbReference>
<organism evidence="7 8">
    <name type="scientific">Psychroserpens algicola</name>
    <dbReference type="NCBI Taxonomy" id="1719034"/>
    <lineage>
        <taxon>Bacteria</taxon>
        <taxon>Pseudomonadati</taxon>
        <taxon>Bacteroidota</taxon>
        <taxon>Flavobacteriia</taxon>
        <taxon>Flavobacteriales</taxon>
        <taxon>Flavobacteriaceae</taxon>
        <taxon>Psychroserpens</taxon>
    </lineage>
</organism>
<name>A0ABT0HD90_9FLAO</name>
<dbReference type="PIRSF" id="PIRSF035875">
    <property type="entry name" value="RNase_BN"/>
    <property type="match status" value="1"/>
</dbReference>
<sequence>MSTSLKEILSGIPIVNRIVDLLRKLKLPGLEGLSFYDLLELYAIGIFKGALTARASAIAFSFFTAIFPFLLFVLIVIPYIPIEGFRTEFLAFLDSFLPPQTSDFFFTNIFDNIESTERGGLLSSVLLVSVFLMANGVNAVFSGFENSYHQELTRNVFKQYLYALGVALILALLLILTVAVFGYFQIYVIQPLYEQFENLEYASKDANLFWVVFAKYLFFVLMVYLATATLYYFGTKEGKSSKFFSIGALFTTLLIILTSYLFGIYIENFSQYNKLYGSIGALLILLFYLWLNANILLLGYELNATIRRLKKKGTEDEE</sequence>
<accession>A0ABT0HD90</accession>
<dbReference type="InterPro" id="IPR017039">
    <property type="entry name" value="Virul_fac_BrkB"/>
</dbReference>
<reference evidence="7" key="1">
    <citation type="submission" date="2022-04" db="EMBL/GenBank/DDBJ databases">
        <authorList>
            <person name="Ren T."/>
        </authorList>
    </citation>
    <scope>NUCLEOTIDE SEQUENCE</scope>
    <source>
        <strain evidence="7">F63249</strain>
    </source>
</reference>
<evidence type="ECO:0000256" key="3">
    <source>
        <dbReference type="ARBA" id="ARBA00022692"/>
    </source>
</evidence>
<gene>
    <name evidence="7" type="ORF">MUY34_15320</name>
</gene>
<feature type="transmembrane region" description="Helical" evidence="6">
    <location>
        <begin position="121"/>
        <end position="141"/>
    </location>
</feature>
<dbReference type="EMBL" id="JALPQF010000018">
    <property type="protein sequence ID" value="MCK8482004.1"/>
    <property type="molecule type" value="Genomic_DNA"/>
</dbReference>
<evidence type="ECO:0000256" key="4">
    <source>
        <dbReference type="ARBA" id="ARBA00022989"/>
    </source>
</evidence>
<dbReference type="Pfam" id="PF03631">
    <property type="entry name" value="Virul_fac_BrkB"/>
    <property type="match status" value="1"/>
</dbReference>
<keyword evidence="3 6" id="KW-0812">Transmembrane</keyword>
<keyword evidence="2" id="KW-1003">Cell membrane</keyword>
<proteinExistence type="predicted"/>
<evidence type="ECO:0000313" key="8">
    <source>
        <dbReference type="Proteomes" id="UP001203687"/>
    </source>
</evidence>
<evidence type="ECO:0000256" key="1">
    <source>
        <dbReference type="ARBA" id="ARBA00004651"/>
    </source>
</evidence>
<dbReference type="PANTHER" id="PTHR30213:SF0">
    <property type="entry name" value="UPF0761 MEMBRANE PROTEIN YIHY"/>
    <property type="match status" value="1"/>
</dbReference>
<feature type="transmembrane region" description="Helical" evidence="6">
    <location>
        <begin position="278"/>
        <end position="302"/>
    </location>
</feature>
<keyword evidence="8" id="KW-1185">Reference proteome</keyword>
<comment type="caution">
    <text evidence="7">The sequence shown here is derived from an EMBL/GenBank/DDBJ whole genome shotgun (WGS) entry which is preliminary data.</text>
</comment>
<evidence type="ECO:0000256" key="6">
    <source>
        <dbReference type="SAM" id="Phobius"/>
    </source>
</evidence>
<evidence type="ECO:0000256" key="2">
    <source>
        <dbReference type="ARBA" id="ARBA00022475"/>
    </source>
</evidence>
<evidence type="ECO:0000256" key="5">
    <source>
        <dbReference type="ARBA" id="ARBA00023136"/>
    </source>
</evidence>
<feature type="transmembrane region" description="Helical" evidence="6">
    <location>
        <begin position="161"/>
        <end position="188"/>
    </location>
</feature>
<keyword evidence="5 6" id="KW-0472">Membrane</keyword>
<evidence type="ECO:0000313" key="7">
    <source>
        <dbReference type="EMBL" id="MCK8482004.1"/>
    </source>
</evidence>
<protein>
    <submittedName>
        <fullName evidence="7">YihY/virulence factor BrkB family protein</fullName>
    </submittedName>
</protein>
<feature type="transmembrane region" description="Helical" evidence="6">
    <location>
        <begin position="208"/>
        <end position="231"/>
    </location>
</feature>
<feature type="transmembrane region" description="Helical" evidence="6">
    <location>
        <begin position="58"/>
        <end position="80"/>
    </location>
</feature>
<dbReference type="RefSeq" id="WP_248413758.1">
    <property type="nucleotide sequence ID" value="NZ_JALPQF010000018.1"/>
</dbReference>